<dbReference type="SMART" id="SM00316">
    <property type="entry name" value="S1"/>
    <property type="match status" value="1"/>
</dbReference>
<dbReference type="AlphaFoldDB" id="A0A7X2S3G3"/>
<evidence type="ECO:0000256" key="3">
    <source>
        <dbReference type="ARBA" id="ARBA00022801"/>
    </source>
</evidence>
<reference evidence="7 8" key="1">
    <citation type="journal article" date="2017" name="Int. J. Syst. Evol. Microbiol.">
        <title>Bacillus mangrovi sp. nov., isolated from a sediment sample from a mangrove forest.</title>
        <authorList>
            <person name="Gupta V."/>
            <person name="Singh P.K."/>
            <person name="Korpole S."/>
            <person name="Tanuku N.R.S."/>
            <person name="Pinnaka A.K."/>
        </authorList>
    </citation>
    <scope>NUCLEOTIDE SEQUENCE [LARGE SCALE GENOMIC DNA]</scope>
    <source>
        <strain evidence="7 8">KCTC 33872</strain>
    </source>
</reference>
<comment type="caution">
    <text evidence="7">The sequence shown here is derived from an EMBL/GenBank/DDBJ whole genome shotgun (WGS) entry which is preliminary data.</text>
</comment>
<evidence type="ECO:0000313" key="8">
    <source>
        <dbReference type="Proteomes" id="UP000434639"/>
    </source>
</evidence>
<organism evidence="7 8">
    <name type="scientific">Metabacillus mangrovi</name>
    <dbReference type="NCBI Taxonomy" id="1491830"/>
    <lineage>
        <taxon>Bacteria</taxon>
        <taxon>Bacillati</taxon>
        <taxon>Bacillota</taxon>
        <taxon>Bacilli</taxon>
        <taxon>Bacillales</taxon>
        <taxon>Bacillaceae</taxon>
        <taxon>Metabacillus</taxon>
    </lineage>
</organism>
<evidence type="ECO:0000256" key="1">
    <source>
        <dbReference type="ARBA" id="ARBA00001946"/>
    </source>
</evidence>
<evidence type="ECO:0000256" key="2">
    <source>
        <dbReference type="ARBA" id="ARBA00022723"/>
    </source>
</evidence>
<dbReference type="CDD" id="cd04453">
    <property type="entry name" value="S1_RNase_E"/>
    <property type="match status" value="1"/>
</dbReference>
<dbReference type="GO" id="GO:0004540">
    <property type="term" value="F:RNA nuclease activity"/>
    <property type="evidence" value="ECO:0007669"/>
    <property type="project" value="InterPro"/>
</dbReference>
<dbReference type="GO" id="GO:0006364">
    <property type="term" value="P:rRNA processing"/>
    <property type="evidence" value="ECO:0007669"/>
    <property type="project" value="TreeGrafter"/>
</dbReference>
<dbReference type="GO" id="GO:0046872">
    <property type="term" value="F:metal ion binding"/>
    <property type="evidence" value="ECO:0007669"/>
    <property type="project" value="UniProtKB-KW"/>
</dbReference>
<protein>
    <submittedName>
        <fullName evidence="7">Rne/Rng family ribonuclease</fullName>
    </submittedName>
</protein>
<evidence type="ECO:0000313" key="7">
    <source>
        <dbReference type="EMBL" id="MTH52989.1"/>
    </source>
</evidence>
<keyword evidence="2" id="KW-0479">Metal-binding</keyword>
<dbReference type="InterPro" id="IPR019307">
    <property type="entry name" value="RNA-bd_AU-1/RNase_E/G"/>
</dbReference>
<evidence type="ECO:0000259" key="6">
    <source>
        <dbReference type="PROSITE" id="PS50126"/>
    </source>
</evidence>
<comment type="cofactor">
    <cofactor evidence="1">
        <name>Mg(2+)</name>
        <dbReference type="ChEBI" id="CHEBI:18420"/>
    </cofactor>
</comment>
<keyword evidence="3" id="KW-0378">Hydrolase</keyword>
<dbReference type="PROSITE" id="PS50126">
    <property type="entry name" value="S1"/>
    <property type="match status" value="1"/>
</dbReference>
<dbReference type="GO" id="GO:0016787">
    <property type="term" value="F:hydrolase activity"/>
    <property type="evidence" value="ECO:0007669"/>
    <property type="project" value="UniProtKB-KW"/>
</dbReference>
<sequence length="489" mass="54626">MSKWGQRSFERGKELKTLLIQAKLPVKRLALYENGKLADLKIIGPGKGRAGSVYWGRVAQVVKGMEAAFIDIGLERNGFMRLEDLPSYRKQRDASGSISSYLHEGQKLMVQIKKEGDQWKGPALSGNIEFPGSSLVYMPFGGKVTLSRKIGEDSIQRLREWGAAVLEGEEGILLRTAAEASEEGDLLQELQALRKDYKSLEPAADRKAPHLLKEGGDLVETILAERPLSSYHQIFSDSREVAAQLKKHLPEEDQSSIIYEKEDAVQFADLEADVAKLQKKAVWLKNGAYLLVEKTEALHVIDVNSGKFTGRDSKQRTILETNLEAAAEAARQIRLRNLSGMILIDFIDMKEKADQQKIVSRLQSEFGRDRIQTRIIGFTELNLLQITRKKTSEDLAGQSSSPCRVCGGSGAVPSAETAALELVSELRRHRNIDSEAIWVEADGEVKALFEEMGEDWPFKLFLTSGPFSKPEYIIRQVGDEAEIRSRILQ</sequence>
<dbReference type="OrthoDB" id="9804278at2"/>
<dbReference type="PANTHER" id="PTHR30001:SF0">
    <property type="entry name" value="RIBONUCLEASE G"/>
    <property type="match status" value="1"/>
</dbReference>
<keyword evidence="5" id="KW-0694">RNA-binding</keyword>
<dbReference type="SUPFAM" id="SSF50249">
    <property type="entry name" value="Nucleic acid-binding proteins"/>
    <property type="match status" value="1"/>
</dbReference>
<evidence type="ECO:0000256" key="5">
    <source>
        <dbReference type="ARBA" id="ARBA00022884"/>
    </source>
</evidence>
<proteinExistence type="predicted"/>
<evidence type="ECO:0000256" key="4">
    <source>
        <dbReference type="ARBA" id="ARBA00022842"/>
    </source>
</evidence>
<dbReference type="PANTHER" id="PTHR30001">
    <property type="entry name" value="RIBONUCLEASE"/>
    <property type="match status" value="1"/>
</dbReference>
<dbReference type="Proteomes" id="UP000434639">
    <property type="component" value="Unassembled WGS sequence"/>
</dbReference>
<dbReference type="InterPro" id="IPR004659">
    <property type="entry name" value="RNase_E/G"/>
</dbReference>
<name>A0A7X2S3G3_9BACI</name>
<dbReference type="EMBL" id="WMIB01000003">
    <property type="protein sequence ID" value="MTH52989.1"/>
    <property type="molecule type" value="Genomic_DNA"/>
</dbReference>
<accession>A0A7X2S3G3</accession>
<dbReference type="Gene3D" id="2.40.50.140">
    <property type="entry name" value="Nucleic acid-binding proteins"/>
    <property type="match status" value="1"/>
</dbReference>
<keyword evidence="4" id="KW-0460">Magnesium</keyword>
<dbReference type="InterPro" id="IPR003029">
    <property type="entry name" value="S1_domain"/>
</dbReference>
<dbReference type="GO" id="GO:0005737">
    <property type="term" value="C:cytoplasm"/>
    <property type="evidence" value="ECO:0007669"/>
    <property type="project" value="TreeGrafter"/>
</dbReference>
<dbReference type="GO" id="GO:0003723">
    <property type="term" value="F:RNA binding"/>
    <property type="evidence" value="ECO:0007669"/>
    <property type="project" value="UniProtKB-KW"/>
</dbReference>
<keyword evidence="8" id="KW-1185">Reference proteome</keyword>
<feature type="domain" description="S1 motif" evidence="6">
    <location>
        <begin position="51"/>
        <end position="149"/>
    </location>
</feature>
<gene>
    <name evidence="7" type="ORF">GKZ89_06160</name>
</gene>
<dbReference type="InterPro" id="IPR012340">
    <property type="entry name" value="NA-bd_OB-fold"/>
</dbReference>
<dbReference type="Pfam" id="PF10150">
    <property type="entry name" value="RNase_E_G"/>
    <property type="match status" value="1"/>
</dbReference>
<dbReference type="NCBIfam" id="TIGR00757">
    <property type="entry name" value="RNaseEG"/>
    <property type="match status" value="1"/>
</dbReference>